<keyword evidence="2 8" id="KW-0645">Protease</keyword>
<dbReference type="GO" id="GO:0106300">
    <property type="term" value="P:protein-DNA covalent cross-linking repair"/>
    <property type="evidence" value="ECO:0007669"/>
    <property type="project" value="InterPro"/>
</dbReference>
<dbReference type="InterPro" id="IPR036590">
    <property type="entry name" value="SRAP-like"/>
</dbReference>
<evidence type="ECO:0000256" key="2">
    <source>
        <dbReference type="ARBA" id="ARBA00022670"/>
    </source>
</evidence>
<proteinExistence type="inferred from homology"/>
<keyword evidence="6" id="KW-0238">DNA-binding</keyword>
<evidence type="ECO:0000313" key="9">
    <source>
        <dbReference type="EMBL" id="NWJ44678.1"/>
    </source>
</evidence>
<comment type="similarity">
    <text evidence="1 8">Belongs to the SOS response-associated peptidase family.</text>
</comment>
<evidence type="ECO:0000256" key="5">
    <source>
        <dbReference type="ARBA" id="ARBA00023124"/>
    </source>
</evidence>
<dbReference type="SUPFAM" id="SSF143081">
    <property type="entry name" value="BB1717-like"/>
    <property type="match status" value="1"/>
</dbReference>
<reference evidence="10" key="2">
    <citation type="journal article" date="2024" name="Nature">
        <title>Anoxygenic phototroph of the Chloroflexota uses a type I reaction centre.</title>
        <authorList>
            <person name="Tsuji J.M."/>
            <person name="Shaw N.A."/>
            <person name="Nagashima S."/>
            <person name="Venkiteswaran J.J."/>
            <person name="Schiff S.L."/>
            <person name="Watanabe T."/>
            <person name="Fukui M."/>
            <person name="Hanada S."/>
            <person name="Tank M."/>
            <person name="Neufeld J.D."/>
        </authorList>
    </citation>
    <scope>NUCLEOTIDE SEQUENCE</scope>
    <source>
        <strain evidence="10">L227-S17</strain>
    </source>
</reference>
<dbReference type="Proteomes" id="UP001431572">
    <property type="component" value="Chromosome 1"/>
</dbReference>
<dbReference type="EMBL" id="CP128399">
    <property type="protein sequence ID" value="WJW66566.1"/>
    <property type="molecule type" value="Genomic_DNA"/>
</dbReference>
<dbReference type="GO" id="GO:0008233">
    <property type="term" value="F:peptidase activity"/>
    <property type="evidence" value="ECO:0007669"/>
    <property type="project" value="UniProtKB-KW"/>
</dbReference>
<dbReference type="Gene3D" id="3.90.1680.10">
    <property type="entry name" value="SOS response associated peptidase-like"/>
    <property type="match status" value="1"/>
</dbReference>
<gene>
    <name evidence="9" type="ORF">HXX08_02250</name>
    <name evidence="10" type="ORF">OZ401_002370</name>
</gene>
<keyword evidence="12" id="KW-1185">Reference proteome</keyword>
<evidence type="ECO:0000256" key="4">
    <source>
        <dbReference type="ARBA" id="ARBA00022801"/>
    </source>
</evidence>
<dbReference type="GO" id="GO:0003697">
    <property type="term" value="F:single-stranded DNA binding"/>
    <property type="evidence" value="ECO:0007669"/>
    <property type="project" value="InterPro"/>
</dbReference>
<dbReference type="GO" id="GO:0016829">
    <property type="term" value="F:lyase activity"/>
    <property type="evidence" value="ECO:0007669"/>
    <property type="project" value="UniProtKB-KW"/>
</dbReference>
<name>A0A8T7LRQ7_9CHLR</name>
<organism evidence="9 11">
    <name type="scientific">Candidatus Chlorohelix allophototropha</name>
    <dbReference type="NCBI Taxonomy" id="3003348"/>
    <lineage>
        <taxon>Bacteria</taxon>
        <taxon>Bacillati</taxon>
        <taxon>Chloroflexota</taxon>
        <taxon>Chloroflexia</taxon>
        <taxon>Candidatus Chloroheliales</taxon>
        <taxon>Candidatus Chloroheliaceae</taxon>
        <taxon>Candidatus Chlorohelix</taxon>
    </lineage>
</organism>
<evidence type="ECO:0000313" key="12">
    <source>
        <dbReference type="Proteomes" id="UP001431572"/>
    </source>
</evidence>
<evidence type="ECO:0000313" key="11">
    <source>
        <dbReference type="Proteomes" id="UP000521676"/>
    </source>
</evidence>
<dbReference type="PANTHER" id="PTHR13604:SF0">
    <property type="entry name" value="ABASIC SITE PROCESSING PROTEIN HMCES"/>
    <property type="match status" value="1"/>
</dbReference>
<keyword evidence="4 8" id="KW-0378">Hydrolase</keyword>
<dbReference type="GO" id="GO:0006508">
    <property type="term" value="P:proteolysis"/>
    <property type="evidence" value="ECO:0007669"/>
    <property type="project" value="UniProtKB-KW"/>
</dbReference>
<sequence length="229" mass="26055">MCGRFALKANIDSIEERFTAQAMFSNTDFAPSFNIAPSQVCPVIVASEKGRQIRLMKWGLIPSWSKEFKANYSTINARVEGIETKPAFRKPFKSQHCLVPTNGFFEWKKPELAKAPKVPYFITMRGMDTPLFAMAGLYDIWRDEQGQELYSFTIITTEANELIKPLHDRMAVILPEESESIWLDTTNTNPAKLLSILKPFPPELMATYQVSNQVNSPYNNTPELIEPLL</sequence>
<accession>A0A8T7LRQ7</accession>
<dbReference type="Pfam" id="PF02586">
    <property type="entry name" value="SRAP"/>
    <property type="match status" value="1"/>
</dbReference>
<evidence type="ECO:0000256" key="7">
    <source>
        <dbReference type="ARBA" id="ARBA00023239"/>
    </source>
</evidence>
<dbReference type="InterPro" id="IPR003738">
    <property type="entry name" value="SRAP"/>
</dbReference>
<reference evidence="9 11" key="1">
    <citation type="submission" date="2020-06" db="EMBL/GenBank/DDBJ databases">
        <title>Anoxygenic phototrophic Chloroflexota member uses a Type I reaction center.</title>
        <authorList>
            <person name="Tsuji J.M."/>
            <person name="Shaw N.A."/>
            <person name="Nagashima S."/>
            <person name="Venkiteswaran J."/>
            <person name="Schiff S.L."/>
            <person name="Hanada S."/>
            <person name="Tank M."/>
            <person name="Neufeld J.D."/>
        </authorList>
    </citation>
    <scope>NUCLEOTIDE SEQUENCE [LARGE SCALE GENOMIC DNA]</scope>
    <source>
        <strain evidence="9">L227-S17</strain>
    </source>
</reference>
<dbReference type="Proteomes" id="UP000521676">
    <property type="component" value="Unassembled WGS sequence"/>
</dbReference>
<keyword evidence="5" id="KW-0190">Covalent protein-DNA linkage</keyword>
<keyword evidence="3" id="KW-0227">DNA damage</keyword>
<evidence type="ECO:0000256" key="6">
    <source>
        <dbReference type="ARBA" id="ARBA00023125"/>
    </source>
</evidence>
<dbReference type="EMBL" id="JACATZ010000001">
    <property type="protein sequence ID" value="NWJ44678.1"/>
    <property type="molecule type" value="Genomic_DNA"/>
</dbReference>
<evidence type="ECO:0000256" key="1">
    <source>
        <dbReference type="ARBA" id="ARBA00008136"/>
    </source>
</evidence>
<evidence type="ECO:0000256" key="8">
    <source>
        <dbReference type="RuleBase" id="RU364100"/>
    </source>
</evidence>
<dbReference type="RefSeq" id="WP_341468455.1">
    <property type="nucleotide sequence ID" value="NZ_CP128399.1"/>
</dbReference>
<protein>
    <recommendedName>
        <fullName evidence="8">Abasic site processing protein</fullName>
        <ecNumber evidence="8">3.4.-.-</ecNumber>
    </recommendedName>
</protein>
<dbReference type="AlphaFoldDB" id="A0A8T7LRQ7"/>
<keyword evidence="7" id="KW-0456">Lyase</keyword>
<dbReference type="PANTHER" id="PTHR13604">
    <property type="entry name" value="DC12-RELATED"/>
    <property type="match status" value="1"/>
</dbReference>
<evidence type="ECO:0000256" key="3">
    <source>
        <dbReference type="ARBA" id="ARBA00022763"/>
    </source>
</evidence>
<dbReference type="EC" id="3.4.-.-" evidence="8"/>
<evidence type="ECO:0000313" key="10">
    <source>
        <dbReference type="EMBL" id="WJW66566.1"/>
    </source>
</evidence>